<keyword evidence="2" id="KW-1185">Reference proteome</keyword>
<protein>
    <submittedName>
        <fullName evidence="1">Uncharacterized protein</fullName>
    </submittedName>
</protein>
<gene>
    <name evidence="1" type="ORF">HGI30_05965</name>
</gene>
<proteinExistence type="predicted"/>
<dbReference type="Proteomes" id="UP000502136">
    <property type="component" value="Chromosome"/>
</dbReference>
<dbReference type="KEGG" id="palr:HGI30_05965"/>
<sequence length="244" mass="28959">MAWTKHVLLLDWIESRFRFLSFVKGSVAATLSGCAAGRFFVANHKAANGMKSKEDQEFEEAHAVWLNGHLRKRKGERRDRLKRGHGHGEKLFLKKVWWPLFGTLDELHPEYEVSDWRGAKCYLDFAWLRGDLRFNLDVKGYGPHVEQTDRTKYERELLREIQLQFYFFRNVPIPYDTLARDPQLLQHMMRQLLHTYERDGKDRDKGLSLVEQELLRYAKLQWGQSILIKLLQRSAFILERRATI</sequence>
<reference evidence="1 2" key="1">
    <citation type="submission" date="2020-04" db="EMBL/GenBank/DDBJ databases">
        <title>Novel Paenibacillus strain UniB2 isolated from commercial digestive syrup.</title>
        <authorList>
            <person name="Thorat V."/>
            <person name="Kirdat K."/>
            <person name="Tiwarekar B."/>
            <person name="Yadav A."/>
        </authorList>
    </citation>
    <scope>NUCLEOTIDE SEQUENCE [LARGE SCALE GENOMIC DNA]</scope>
    <source>
        <strain evidence="1 2">UniB2</strain>
    </source>
</reference>
<evidence type="ECO:0000313" key="1">
    <source>
        <dbReference type="EMBL" id="QJC51155.1"/>
    </source>
</evidence>
<dbReference type="EMBL" id="CP051428">
    <property type="protein sequence ID" value="QJC51155.1"/>
    <property type="molecule type" value="Genomic_DNA"/>
</dbReference>
<evidence type="ECO:0000313" key="2">
    <source>
        <dbReference type="Proteomes" id="UP000502136"/>
    </source>
</evidence>
<dbReference type="RefSeq" id="WP_168906809.1">
    <property type="nucleotide sequence ID" value="NZ_CP051428.1"/>
</dbReference>
<accession>A0A6H2GUT6</accession>
<name>A0A6H2GUT6_9BACL</name>
<organism evidence="1 2">
    <name type="scientific">Paenibacillus albicereus</name>
    <dbReference type="NCBI Taxonomy" id="2726185"/>
    <lineage>
        <taxon>Bacteria</taxon>
        <taxon>Bacillati</taxon>
        <taxon>Bacillota</taxon>
        <taxon>Bacilli</taxon>
        <taxon>Bacillales</taxon>
        <taxon>Paenibacillaceae</taxon>
        <taxon>Paenibacillus</taxon>
    </lineage>
</organism>
<dbReference type="AlphaFoldDB" id="A0A6H2GUT6"/>